<organism evidence="1 2">
    <name type="scientific">Acorus calamus</name>
    <name type="common">Sweet flag</name>
    <dbReference type="NCBI Taxonomy" id="4465"/>
    <lineage>
        <taxon>Eukaryota</taxon>
        <taxon>Viridiplantae</taxon>
        <taxon>Streptophyta</taxon>
        <taxon>Embryophyta</taxon>
        <taxon>Tracheophyta</taxon>
        <taxon>Spermatophyta</taxon>
        <taxon>Magnoliopsida</taxon>
        <taxon>Liliopsida</taxon>
        <taxon>Acoraceae</taxon>
        <taxon>Acorus</taxon>
    </lineage>
</organism>
<dbReference type="EMBL" id="JAUJYO010000015">
    <property type="protein sequence ID" value="KAK1296101.1"/>
    <property type="molecule type" value="Genomic_DNA"/>
</dbReference>
<gene>
    <name evidence="1" type="ORF">QJS10_CPB15g01817</name>
</gene>
<comment type="caution">
    <text evidence="1">The sequence shown here is derived from an EMBL/GenBank/DDBJ whole genome shotgun (WGS) entry which is preliminary data.</text>
</comment>
<evidence type="ECO:0000313" key="2">
    <source>
        <dbReference type="Proteomes" id="UP001180020"/>
    </source>
</evidence>
<reference evidence="1" key="1">
    <citation type="journal article" date="2023" name="Nat. Commun.">
        <title>Diploid and tetraploid genomes of Acorus and the evolution of monocots.</title>
        <authorList>
            <person name="Ma L."/>
            <person name="Liu K.W."/>
            <person name="Li Z."/>
            <person name="Hsiao Y.Y."/>
            <person name="Qi Y."/>
            <person name="Fu T."/>
            <person name="Tang G.D."/>
            <person name="Zhang D."/>
            <person name="Sun W.H."/>
            <person name="Liu D.K."/>
            <person name="Li Y."/>
            <person name="Chen G.Z."/>
            <person name="Liu X.D."/>
            <person name="Liao X.Y."/>
            <person name="Jiang Y.T."/>
            <person name="Yu X."/>
            <person name="Hao Y."/>
            <person name="Huang J."/>
            <person name="Zhao X.W."/>
            <person name="Ke S."/>
            <person name="Chen Y.Y."/>
            <person name="Wu W.L."/>
            <person name="Hsu J.L."/>
            <person name="Lin Y.F."/>
            <person name="Huang M.D."/>
            <person name="Li C.Y."/>
            <person name="Huang L."/>
            <person name="Wang Z.W."/>
            <person name="Zhao X."/>
            <person name="Zhong W.Y."/>
            <person name="Peng D.H."/>
            <person name="Ahmad S."/>
            <person name="Lan S."/>
            <person name="Zhang J.S."/>
            <person name="Tsai W.C."/>
            <person name="Van de Peer Y."/>
            <person name="Liu Z.J."/>
        </authorList>
    </citation>
    <scope>NUCLEOTIDE SEQUENCE</scope>
    <source>
        <strain evidence="1">CP</strain>
    </source>
</reference>
<accession>A0AAV9D5B4</accession>
<protein>
    <submittedName>
        <fullName evidence="1">Uncharacterized protein</fullName>
    </submittedName>
</protein>
<evidence type="ECO:0000313" key="1">
    <source>
        <dbReference type="EMBL" id="KAK1296101.1"/>
    </source>
</evidence>
<dbReference type="Proteomes" id="UP001180020">
    <property type="component" value="Unassembled WGS sequence"/>
</dbReference>
<keyword evidence="2" id="KW-1185">Reference proteome</keyword>
<dbReference type="AlphaFoldDB" id="A0AAV9D5B4"/>
<sequence length="87" mass="9940">MLGRTKEGRRHYGATNLIVNMDRRKWHPDRISPPALDASDLTHEASRIGLHLGHPLRVATHSIRDKVERALHPWKSRLLFATGCVMN</sequence>
<proteinExistence type="predicted"/>
<name>A0AAV9D5B4_ACOCL</name>
<reference evidence="1" key="2">
    <citation type="submission" date="2023-06" db="EMBL/GenBank/DDBJ databases">
        <authorList>
            <person name="Ma L."/>
            <person name="Liu K.-W."/>
            <person name="Li Z."/>
            <person name="Hsiao Y.-Y."/>
            <person name="Qi Y."/>
            <person name="Fu T."/>
            <person name="Tang G."/>
            <person name="Zhang D."/>
            <person name="Sun W.-H."/>
            <person name="Liu D.-K."/>
            <person name="Li Y."/>
            <person name="Chen G.-Z."/>
            <person name="Liu X.-D."/>
            <person name="Liao X.-Y."/>
            <person name="Jiang Y.-T."/>
            <person name="Yu X."/>
            <person name="Hao Y."/>
            <person name="Huang J."/>
            <person name="Zhao X.-W."/>
            <person name="Ke S."/>
            <person name="Chen Y.-Y."/>
            <person name="Wu W.-L."/>
            <person name="Hsu J.-L."/>
            <person name="Lin Y.-F."/>
            <person name="Huang M.-D."/>
            <person name="Li C.-Y."/>
            <person name="Huang L."/>
            <person name="Wang Z.-W."/>
            <person name="Zhao X."/>
            <person name="Zhong W.-Y."/>
            <person name="Peng D.-H."/>
            <person name="Ahmad S."/>
            <person name="Lan S."/>
            <person name="Zhang J.-S."/>
            <person name="Tsai W.-C."/>
            <person name="Van De Peer Y."/>
            <person name="Liu Z.-J."/>
        </authorList>
    </citation>
    <scope>NUCLEOTIDE SEQUENCE</scope>
    <source>
        <strain evidence="1">CP</strain>
        <tissue evidence="1">Leaves</tissue>
    </source>
</reference>